<dbReference type="Pfam" id="PF00982">
    <property type="entry name" value="Glyco_transf_20"/>
    <property type="match status" value="1"/>
</dbReference>
<dbReference type="GO" id="GO:0005992">
    <property type="term" value="P:trehalose biosynthetic process"/>
    <property type="evidence" value="ECO:0007669"/>
    <property type="project" value="InterPro"/>
</dbReference>
<protein>
    <submittedName>
        <fullName evidence="2">Trehalose 6-phosphate synthase</fullName>
    </submittedName>
</protein>
<dbReference type="PANTHER" id="PTHR10788:SF106">
    <property type="entry name" value="BCDNA.GH08860"/>
    <property type="match status" value="1"/>
</dbReference>
<dbReference type="GO" id="GO:0004805">
    <property type="term" value="F:trehalose-phosphatase activity"/>
    <property type="evidence" value="ECO:0007669"/>
    <property type="project" value="TreeGrafter"/>
</dbReference>
<dbReference type="InterPro" id="IPR001830">
    <property type="entry name" value="Glyco_trans_20"/>
</dbReference>
<sequence>MKRKGRLLVVSNRLPVTLSCEEGKWKGGPASGGLVSAMNPVLKNRGGFWAGWPGTGSGARLTDIRDILGPVSEESGYRFLPVMLTGEDVHDFYHGYSNSVLWPLFHDLQSRCDFSPRYWDGYIRSNAKFARVVLRHATEDDFIWVNDYQLIPLGGMLREKKPGLRTSFFLHIPFPSVDVFMKMPRRREILDQMTRYSFMCFQTGRDRKNFLDCLRVFHPDCQVSGRGHIVKVRLGDRSFSMGSLPISIDYQAYSSLGGSRPVVARSKEIRQEIFGEKFILGVDRLDYSKGIPEKLRGFRRCLELYPELRERITLHQIVVPSRETVEQYQALKEEIELLISRINGEFSTTRWVPVNWHYGSVSGEELAAMYRAADMALVTSLKDGMNLVCKEYCACKGREPGVLILSEFAGAALQLSRGAVLVNPYDVDAVAGAIRGAFFMEDREKKERMRYLRKSIARQNVFWWVDNFLRAAAGKKLEDFPEQAIPSLWPGVADGEANDPGV</sequence>
<evidence type="ECO:0000313" key="3">
    <source>
        <dbReference type="Proteomes" id="UP000295066"/>
    </source>
</evidence>
<comment type="caution">
    <text evidence="2">The sequence shown here is derived from an EMBL/GenBank/DDBJ whole genome shotgun (WGS) entry which is preliminary data.</text>
</comment>
<dbReference type="EMBL" id="SORI01000009">
    <property type="protein sequence ID" value="TDY60222.1"/>
    <property type="molecule type" value="Genomic_DNA"/>
</dbReference>
<proteinExistence type="inferred from homology"/>
<dbReference type="RefSeq" id="WP_133957683.1">
    <property type="nucleotide sequence ID" value="NZ_SORI01000009.1"/>
</dbReference>
<reference evidence="2 3" key="1">
    <citation type="submission" date="2019-03" db="EMBL/GenBank/DDBJ databases">
        <title>Genomic Encyclopedia of Type Strains, Phase IV (KMG-IV): sequencing the most valuable type-strain genomes for metagenomic binning, comparative biology and taxonomic classification.</title>
        <authorList>
            <person name="Goeker M."/>
        </authorList>
    </citation>
    <scope>NUCLEOTIDE SEQUENCE [LARGE SCALE GENOMIC DNA]</scope>
    <source>
        <strain evidence="2 3">DSM 25964</strain>
    </source>
</reference>
<evidence type="ECO:0000313" key="2">
    <source>
        <dbReference type="EMBL" id="TDY60222.1"/>
    </source>
</evidence>
<dbReference type="SUPFAM" id="SSF53756">
    <property type="entry name" value="UDP-Glycosyltransferase/glycogen phosphorylase"/>
    <property type="match status" value="1"/>
</dbReference>
<dbReference type="AlphaFoldDB" id="A0A4R8M7H5"/>
<dbReference type="GO" id="GO:0005829">
    <property type="term" value="C:cytosol"/>
    <property type="evidence" value="ECO:0007669"/>
    <property type="project" value="TreeGrafter"/>
</dbReference>
<comment type="similarity">
    <text evidence="1">Belongs to the glycosyltransferase 20 family.</text>
</comment>
<dbReference type="Proteomes" id="UP000295066">
    <property type="component" value="Unassembled WGS sequence"/>
</dbReference>
<dbReference type="OrthoDB" id="9761633at2"/>
<keyword evidence="3" id="KW-1185">Reference proteome</keyword>
<organism evidence="2 3">
    <name type="scientific">Aminivibrio pyruvatiphilus</name>
    <dbReference type="NCBI Taxonomy" id="1005740"/>
    <lineage>
        <taxon>Bacteria</taxon>
        <taxon>Thermotogati</taxon>
        <taxon>Synergistota</taxon>
        <taxon>Synergistia</taxon>
        <taxon>Synergistales</taxon>
        <taxon>Aminobacteriaceae</taxon>
        <taxon>Aminivibrio</taxon>
    </lineage>
</organism>
<dbReference type="GO" id="GO:0003825">
    <property type="term" value="F:alpha,alpha-trehalose-phosphate synthase (UDP-forming) activity"/>
    <property type="evidence" value="ECO:0007669"/>
    <property type="project" value="TreeGrafter"/>
</dbReference>
<dbReference type="Gene3D" id="3.40.50.2000">
    <property type="entry name" value="Glycogen Phosphorylase B"/>
    <property type="match status" value="2"/>
</dbReference>
<name>A0A4R8M7H5_9BACT</name>
<dbReference type="PANTHER" id="PTHR10788">
    <property type="entry name" value="TREHALOSE-6-PHOSPHATE SYNTHASE"/>
    <property type="match status" value="1"/>
</dbReference>
<dbReference type="CDD" id="cd03788">
    <property type="entry name" value="GT20_TPS"/>
    <property type="match status" value="1"/>
</dbReference>
<accession>A0A4R8M7H5</accession>
<evidence type="ECO:0000256" key="1">
    <source>
        <dbReference type="ARBA" id="ARBA00008799"/>
    </source>
</evidence>
<gene>
    <name evidence="2" type="ORF">C8D99_10978</name>
</gene>